<evidence type="ECO:0008006" key="4">
    <source>
        <dbReference type="Google" id="ProtNLM"/>
    </source>
</evidence>
<comment type="caution">
    <text evidence="2">The sequence shown here is derived from an EMBL/GenBank/DDBJ whole genome shotgun (WGS) entry which is preliminary data.</text>
</comment>
<feature type="chain" id="PRO_5013928903" description="DUF992 domain-containing protein" evidence="1">
    <location>
        <begin position="20"/>
        <end position="149"/>
    </location>
</feature>
<name>A0A2G4RE34_9PROT</name>
<evidence type="ECO:0000313" key="2">
    <source>
        <dbReference type="EMBL" id="PHY94826.1"/>
    </source>
</evidence>
<proteinExistence type="predicted"/>
<keyword evidence="1" id="KW-0732">Signal</keyword>
<dbReference type="EMBL" id="PEBQ01000063">
    <property type="protein sequence ID" value="PHY94826.1"/>
    <property type="molecule type" value="Genomic_DNA"/>
</dbReference>
<dbReference type="Proteomes" id="UP000228751">
    <property type="component" value="Unassembled WGS sequence"/>
</dbReference>
<feature type="signal peptide" evidence="1">
    <location>
        <begin position="1"/>
        <end position="19"/>
    </location>
</feature>
<gene>
    <name evidence="2" type="ORF">CSR02_04425</name>
</gene>
<reference evidence="2 3" key="1">
    <citation type="submission" date="2017-10" db="EMBL/GenBank/DDBJ databases">
        <title>Genomic analysis of the genus Acetobacter.</title>
        <authorList>
            <person name="Kim K.H."/>
            <person name="Chun B.H."/>
            <person name="Son A.R."/>
            <person name="Jeon C.O."/>
        </authorList>
    </citation>
    <scope>NUCLEOTIDE SEQUENCE [LARGE SCALE GENOMIC DNA]</scope>
    <source>
        <strain evidence="2 3">LHT 2458</strain>
    </source>
</reference>
<evidence type="ECO:0000256" key="1">
    <source>
        <dbReference type="SAM" id="SignalP"/>
    </source>
</evidence>
<accession>A0A2G4RE34</accession>
<dbReference type="AlphaFoldDB" id="A0A2G4RE34"/>
<keyword evidence="3" id="KW-1185">Reference proteome</keyword>
<protein>
    <recommendedName>
        <fullName evidence="4">DUF992 domain-containing protein</fullName>
    </recommendedName>
</protein>
<organism evidence="2 3">
    <name type="scientific">Acetobacter pomorum</name>
    <dbReference type="NCBI Taxonomy" id="65959"/>
    <lineage>
        <taxon>Bacteria</taxon>
        <taxon>Pseudomonadati</taxon>
        <taxon>Pseudomonadota</taxon>
        <taxon>Alphaproteobacteria</taxon>
        <taxon>Acetobacterales</taxon>
        <taxon>Acetobacteraceae</taxon>
        <taxon>Acetobacter</taxon>
    </lineage>
</organism>
<evidence type="ECO:0000313" key="3">
    <source>
        <dbReference type="Proteomes" id="UP000228751"/>
    </source>
</evidence>
<sequence>MRWLVSAIFVSAIPSLVYAQPKCTNADGSLDLIFHETGIVVGYGAGHGIFTDGARQFPVEIKGGGLLTFGHATLKATACVTNLGRLHDLAGTYWTIGGAASITNGIFTADMENARGVDMHVQGQVQGPLIAGQIARFSLRFTSDNRPEL</sequence>
<dbReference type="RefSeq" id="WP_052013524.1">
    <property type="nucleotide sequence ID" value="NZ_PEBQ01000063.1"/>
</dbReference>
<dbReference type="OrthoDB" id="7282267at2"/>